<feature type="region of interest" description="Disordered" evidence="1">
    <location>
        <begin position="1"/>
        <end position="23"/>
    </location>
</feature>
<evidence type="ECO:0000256" key="1">
    <source>
        <dbReference type="SAM" id="MobiDB-lite"/>
    </source>
</evidence>
<gene>
    <name evidence="2" type="ORF">Nepgr_030946</name>
</gene>
<dbReference type="AlphaFoldDB" id="A0AAD3TFQ5"/>
<name>A0AAD3TFQ5_NEPGR</name>
<evidence type="ECO:0000313" key="3">
    <source>
        <dbReference type="Proteomes" id="UP001279734"/>
    </source>
</evidence>
<reference evidence="2" key="1">
    <citation type="submission" date="2023-05" db="EMBL/GenBank/DDBJ databases">
        <title>Nepenthes gracilis genome sequencing.</title>
        <authorList>
            <person name="Fukushima K."/>
        </authorList>
    </citation>
    <scope>NUCLEOTIDE SEQUENCE</scope>
    <source>
        <strain evidence="2">SING2019-196</strain>
    </source>
</reference>
<dbReference type="Proteomes" id="UP001279734">
    <property type="component" value="Unassembled WGS sequence"/>
</dbReference>
<sequence length="99" mass="11096">MIPLRSNDEVGLEAPTMVMDDQEDFHDPTLDALRVLLEANATRTYLESLTLEGRQTEMTNQITIHSPPEQDGSWKHAKSQRNKKSTLKTSKGSLGNRAC</sequence>
<feature type="compositionally biased region" description="Basic residues" evidence="1">
    <location>
        <begin position="75"/>
        <end position="86"/>
    </location>
</feature>
<protein>
    <submittedName>
        <fullName evidence="2">Uncharacterized protein</fullName>
    </submittedName>
</protein>
<evidence type="ECO:0000313" key="2">
    <source>
        <dbReference type="EMBL" id="GMH29103.1"/>
    </source>
</evidence>
<proteinExistence type="predicted"/>
<feature type="compositionally biased region" description="Low complexity" evidence="1">
    <location>
        <begin position="87"/>
        <end position="99"/>
    </location>
</feature>
<organism evidence="2 3">
    <name type="scientific">Nepenthes gracilis</name>
    <name type="common">Slender pitcher plant</name>
    <dbReference type="NCBI Taxonomy" id="150966"/>
    <lineage>
        <taxon>Eukaryota</taxon>
        <taxon>Viridiplantae</taxon>
        <taxon>Streptophyta</taxon>
        <taxon>Embryophyta</taxon>
        <taxon>Tracheophyta</taxon>
        <taxon>Spermatophyta</taxon>
        <taxon>Magnoliopsida</taxon>
        <taxon>eudicotyledons</taxon>
        <taxon>Gunneridae</taxon>
        <taxon>Pentapetalae</taxon>
        <taxon>Caryophyllales</taxon>
        <taxon>Nepenthaceae</taxon>
        <taxon>Nepenthes</taxon>
    </lineage>
</organism>
<dbReference type="EMBL" id="BSYO01000035">
    <property type="protein sequence ID" value="GMH29103.1"/>
    <property type="molecule type" value="Genomic_DNA"/>
</dbReference>
<keyword evidence="3" id="KW-1185">Reference proteome</keyword>
<feature type="region of interest" description="Disordered" evidence="1">
    <location>
        <begin position="64"/>
        <end position="99"/>
    </location>
</feature>
<accession>A0AAD3TFQ5</accession>
<comment type="caution">
    <text evidence="2">The sequence shown here is derived from an EMBL/GenBank/DDBJ whole genome shotgun (WGS) entry which is preliminary data.</text>
</comment>